<dbReference type="CDD" id="cd00063">
    <property type="entry name" value="FN3"/>
    <property type="match status" value="1"/>
</dbReference>
<dbReference type="PROSITE" id="PS51450">
    <property type="entry name" value="LRR"/>
    <property type="match status" value="6"/>
</dbReference>
<dbReference type="SMART" id="SM00364">
    <property type="entry name" value="LRR_BAC"/>
    <property type="match status" value="10"/>
</dbReference>
<keyword evidence="3" id="KW-0472">Membrane</keyword>
<dbReference type="InterPro" id="IPR001611">
    <property type="entry name" value="Leu-rich_rpt"/>
</dbReference>
<sequence>MAAYWKNLRPFKFIFGYRLFFVILIFMLKCRATRLESLDALNNDETHTNIECPVSSENSACPCYKFEDGLFLECPGITSVLLRNNLQNIHSPIQSLSIYDFDRTVITLGNDLFSSSSSSSSMDIKHLQFSNSNIQSLKDSSLNSLKDSLESLSVVNGKLTHKLIVLDFEMNEISELADYSFYNLHLVKLNLKGNLLETLPEHAFAGLEESLAEIDLSENKLESFPIISLIKMDYLRSLRLSVNKISSIQQDLAFQHFNSLIFLDISSNYLETLSSDYFRYFPFLRTLNLYNNYVENVSKTCFYSLRELQQLDMSHNDIIEIDAQIFDINKHLRIVDLSHNHIHYINGVFMNLPALEDVLLSENNILELSNNCFTNSTSIRVIYLENNSIQRLDFYVFNTLVNLDQLYLSNNYIKTLPPTIFEFNHKLTSLTLDHNLIKELDDKVFSSLINVRDIRLNDNRIERIDTRLFSTLKNLMELSLQNNQIKSIEPEAFRQCHRLKYINIQNNDLVEIENIFNTNSSLVSIQMNSNIIKFINHKLFNNQFNVQVLWLENNMLKKLDKTLFTNLLHIERMHLKNNSIYQIADNTFDKMVTLKYLDLSKNELMAINVNMFAKLVKLEELFLGDNLFHNIESNSFAKLKNLRTLDISENLLHVLQRDLFLDTLPSLYLLNLRQTNLSKIETNAFRGLSGLNELNLDGNSLHSWDIKQIDIPSLRVLKISSNNFSGSAIKENMFDKLPSLQTLIMVNCGISQLPDTLFTRTTNLVRIDLSRNQLRIINRNLFSRLNVFKELKLNENIINEFPHMALSNISTLEILSLSHNTINFIDFFKLNGLPNLRQLDLSSNVITSISGFNTAHLPHLDMIDLSGNSLFSLPSNFFQHSISLQRIDLSYNRFMQIPSMALSKNSLARLAWLNLTGNPLEKIYTGTNNDEKYPYLIELHIRLTNLSILTSKDFEMFPALQILYLTDNQINRISPGAFVTLSSLQILDMSRNVIEILPRERLQGLYQLTKLNVSHNNLRDLEDFSQDLSMLATLDLSYNQLTKIDQQTFDFLVSLKQLFLTANRLTTIPIESFKPLRKLELLDIKRNLFETIPLKALKPLETHIKHLWIAENPIHCSCESQELWEWLHDHLKWNLLQEPLSSGSRLNCNQPDNLKGKDFLKMEPQDFCDAPLIMKLAIQDIQPYSVLVSWQSRDHSGLSGYQVIYQSLEVHDEVKPMFLNRSSNSARLIGLASNTLYLICVLGVGNWLTYQNDYNNSESAANNFITSLTNSHNEVYSTLPVRGLLTESMTARCTQVRTLYTLSSVMAMDPSTTAGFFHALLTRRLGLIVGCALGIFVFIVLISVLGWLKIKKRRIEQAKRQQMPQEFVSYHSYTISQDEQAHCNNNSSTQNSHHQNHIVKDTSKDSLLNNLANCQHHHMHNSHGHPNYISGTVMGTTTIPM</sequence>
<dbReference type="Proteomes" id="UP001153620">
    <property type="component" value="Chromosome 2"/>
</dbReference>
<dbReference type="PANTHER" id="PTHR24366">
    <property type="entry name" value="IG(IMMUNOGLOBULIN) AND LRR(LEUCINE RICH REPEAT) DOMAINS"/>
    <property type="match status" value="1"/>
</dbReference>
<dbReference type="SMART" id="SM00369">
    <property type="entry name" value="LRR_TYP"/>
    <property type="match status" value="31"/>
</dbReference>
<evidence type="ECO:0000313" key="6">
    <source>
        <dbReference type="Proteomes" id="UP001153620"/>
    </source>
</evidence>
<dbReference type="InterPro" id="IPR003961">
    <property type="entry name" value="FN3_dom"/>
</dbReference>
<evidence type="ECO:0000256" key="1">
    <source>
        <dbReference type="ARBA" id="ARBA00022614"/>
    </source>
</evidence>
<accession>A0A9P0ITZ8</accession>
<keyword evidence="2" id="KW-0677">Repeat</keyword>
<dbReference type="InterPro" id="IPR036116">
    <property type="entry name" value="FN3_sf"/>
</dbReference>
<dbReference type="Gene3D" id="2.60.40.10">
    <property type="entry name" value="Immunoglobulins"/>
    <property type="match status" value="1"/>
</dbReference>
<dbReference type="Gene3D" id="3.80.10.10">
    <property type="entry name" value="Ribonuclease Inhibitor"/>
    <property type="match status" value="8"/>
</dbReference>
<organism evidence="5 6">
    <name type="scientific">Chironomus riparius</name>
    <dbReference type="NCBI Taxonomy" id="315576"/>
    <lineage>
        <taxon>Eukaryota</taxon>
        <taxon>Metazoa</taxon>
        <taxon>Ecdysozoa</taxon>
        <taxon>Arthropoda</taxon>
        <taxon>Hexapoda</taxon>
        <taxon>Insecta</taxon>
        <taxon>Pterygota</taxon>
        <taxon>Neoptera</taxon>
        <taxon>Endopterygota</taxon>
        <taxon>Diptera</taxon>
        <taxon>Nematocera</taxon>
        <taxon>Chironomoidea</taxon>
        <taxon>Chironomidae</taxon>
        <taxon>Chironominae</taxon>
        <taxon>Chironomus</taxon>
    </lineage>
</organism>
<gene>
    <name evidence="5" type="ORF">CHIRRI_LOCUS5596</name>
</gene>
<dbReference type="InterPro" id="IPR013783">
    <property type="entry name" value="Ig-like_fold"/>
</dbReference>
<dbReference type="PROSITE" id="PS50853">
    <property type="entry name" value="FN3"/>
    <property type="match status" value="1"/>
</dbReference>
<dbReference type="InterPro" id="IPR032675">
    <property type="entry name" value="LRR_dom_sf"/>
</dbReference>
<dbReference type="EMBL" id="OU895878">
    <property type="protein sequence ID" value="CAH1718172.1"/>
    <property type="molecule type" value="Genomic_DNA"/>
</dbReference>
<dbReference type="PANTHER" id="PTHR24366:SF96">
    <property type="entry name" value="LEUCINE RICH REPEAT CONTAINING 53"/>
    <property type="match status" value="1"/>
</dbReference>
<proteinExistence type="predicted"/>
<reference evidence="5" key="1">
    <citation type="submission" date="2022-01" db="EMBL/GenBank/DDBJ databases">
        <authorList>
            <person name="King R."/>
        </authorList>
    </citation>
    <scope>NUCLEOTIDE SEQUENCE</scope>
</reference>
<dbReference type="FunFam" id="3.80.10.10:FF:001164">
    <property type="entry name" value="GH01279p"/>
    <property type="match status" value="2"/>
</dbReference>
<dbReference type="Pfam" id="PF13855">
    <property type="entry name" value="LRR_8"/>
    <property type="match status" value="9"/>
</dbReference>
<feature type="transmembrane region" description="Helical" evidence="3">
    <location>
        <begin position="1327"/>
        <end position="1350"/>
    </location>
</feature>
<keyword evidence="1" id="KW-0433">Leucine-rich repeat</keyword>
<name>A0A9P0ITZ8_9DIPT</name>
<dbReference type="SUPFAM" id="SSF49265">
    <property type="entry name" value="Fibronectin type III"/>
    <property type="match status" value="1"/>
</dbReference>
<keyword evidence="3" id="KW-1133">Transmembrane helix</keyword>
<evidence type="ECO:0000256" key="2">
    <source>
        <dbReference type="ARBA" id="ARBA00022737"/>
    </source>
</evidence>
<evidence type="ECO:0000256" key="3">
    <source>
        <dbReference type="SAM" id="Phobius"/>
    </source>
</evidence>
<keyword evidence="3" id="KW-0812">Transmembrane</keyword>
<feature type="domain" description="Fibronectin type-III" evidence="4">
    <location>
        <begin position="1170"/>
        <end position="1269"/>
    </location>
</feature>
<dbReference type="OrthoDB" id="8186595at2759"/>
<reference evidence="5" key="2">
    <citation type="submission" date="2022-10" db="EMBL/GenBank/DDBJ databases">
        <authorList>
            <consortium name="ENA_rothamsted_submissions"/>
            <consortium name="culmorum"/>
            <person name="King R."/>
        </authorList>
    </citation>
    <scope>NUCLEOTIDE SEQUENCE</scope>
</reference>
<dbReference type="SUPFAM" id="SSF52058">
    <property type="entry name" value="L domain-like"/>
    <property type="match status" value="4"/>
</dbReference>
<feature type="transmembrane region" description="Helical" evidence="3">
    <location>
        <begin position="1228"/>
        <end position="1248"/>
    </location>
</feature>
<dbReference type="SMART" id="SM00365">
    <property type="entry name" value="LRR_SD22"/>
    <property type="match status" value="12"/>
</dbReference>
<dbReference type="InterPro" id="IPR003591">
    <property type="entry name" value="Leu-rich_rpt_typical-subtyp"/>
</dbReference>
<protein>
    <recommendedName>
        <fullName evidence="4">Fibronectin type-III domain-containing protein</fullName>
    </recommendedName>
</protein>
<feature type="transmembrane region" description="Helical" evidence="3">
    <location>
        <begin position="1299"/>
        <end position="1321"/>
    </location>
</feature>
<evidence type="ECO:0000259" key="4">
    <source>
        <dbReference type="PROSITE" id="PS50853"/>
    </source>
</evidence>
<keyword evidence="6" id="KW-1185">Reference proteome</keyword>
<evidence type="ECO:0000313" key="5">
    <source>
        <dbReference type="EMBL" id="CAH1718172.1"/>
    </source>
</evidence>